<gene>
    <name evidence="1" type="ORF">AMTR_s00114p00116720</name>
</gene>
<dbReference type="Proteomes" id="UP000017836">
    <property type="component" value="Unassembled WGS sequence"/>
</dbReference>
<dbReference type="EMBL" id="KI395136">
    <property type="protein sequence ID" value="ERM98929.1"/>
    <property type="molecule type" value="Genomic_DNA"/>
</dbReference>
<dbReference type="HOGENOM" id="CLU_147624_0_0_1"/>
<protein>
    <submittedName>
        <fullName evidence="1">Uncharacterized protein</fullName>
    </submittedName>
</protein>
<sequence>MDHEKSTSHHIMSSLNFPRQLSISLNPNRITVIKGSRDHTIDIPRPITGGESSQKQPPNFQVVGIASSSSKELEEGALEAALEAELRKDPNSEKIAHLQELVTRLRLEVQHYQKRSYFYKGEAEHAMETLSSVKMKVSRIAKFIRFRE</sequence>
<dbReference type="Gramene" id="ERM98929">
    <property type="protein sequence ID" value="ERM98929"/>
    <property type="gene ID" value="AMTR_s00114p00116720"/>
</dbReference>
<organism evidence="1 2">
    <name type="scientific">Amborella trichopoda</name>
    <dbReference type="NCBI Taxonomy" id="13333"/>
    <lineage>
        <taxon>Eukaryota</taxon>
        <taxon>Viridiplantae</taxon>
        <taxon>Streptophyta</taxon>
        <taxon>Embryophyta</taxon>
        <taxon>Tracheophyta</taxon>
        <taxon>Spermatophyta</taxon>
        <taxon>Magnoliopsida</taxon>
        <taxon>Amborellales</taxon>
        <taxon>Amborellaceae</taxon>
        <taxon>Amborella</taxon>
    </lineage>
</organism>
<keyword evidence="2" id="KW-1185">Reference proteome</keyword>
<accession>W1NW68</accession>
<evidence type="ECO:0000313" key="1">
    <source>
        <dbReference type="EMBL" id="ERM98929.1"/>
    </source>
</evidence>
<evidence type="ECO:0000313" key="2">
    <source>
        <dbReference type="Proteomes" id="UP000017836"/>
    </source>
</evidence>
<proteinExistence type="predicted"/>
<name>W1NW68_AMBTC</name>
<reference evidence="2" key="1">
    <citation type="journal article" date="2013" name="Science">
        <title>The Amborella genome and the evolution of flowering plants.</title>
        <authorList>
            <consortium name="Amborella Genome Project"/>
        </authorList>
    </citation>
    <scope>NUCLEOTIDE SEQUENCE [LARGE SCALE GENOMIC DNA]</scope>
</reference>
<dbReference type="AlphaFoldDB" id="W1NW68"/>